<accession>A0AA40IU46</accession>
<sequence length="417" mass="49977">MWKFYYDEAFHDRKITVKEDSINIYKKDSSDIYVGFFCGYKDTKELEVWKNYNYFEQKYKKIYTIEEGKELKGTTIKRKNYKNGFSSFVDNTVCFYSDFFKILADSEIVFHVSMFSKTELIVREFMENIIFDNRLTFNKDAFLYSLIKFLYNYRSQELLKKMMQIQTKKDVEEGLNYLKNMIQHVIAESESSKKKEVEKNALNEVLSILNNVFMFDFKQPQLSWRYEPIFISFNKLLCERKINQIDLDLLIDKENNTLQAARINGNYHKCNVGESHECIGLRISDILAHFFGELVVAFECELREVEIKSGEDLKKLDYSTKKLLSPKWFEVSREQFDLWKNIEMIFCKYQLYEWTGYGGIFCDYPILVFALLEYIFQYNTYEEFMEVKAELHSEYFNTYCCIKLANIYKRRGSKPAI</sequence>
<reference evidence="1 2" key="1">
    <citation type="submission" date="2014-02" db="EMBL/GenBank/DDBJ databases">
        <title>Plasmidome dynamics in the species complex Clostridium novyi sensu lato converts strains of independent lineages into distinctly different pathogens.</title>
        <authorList>
            <person name="Skarin H."/>
            <person name="Segerman B."/>
        </authorList>
    </citation>
    <scope>NUCLEOTIDE SEQUENCE [LARGE SCALE GENOMIC DNA]</scope>
    <source>
        <strain evidence="1 2">ATCC 27606</strain>
    </source>
</reference>
<gene>
    <name evidence="1" type="ORF">Z959_09875</name>
</gene>
<evidence type="ECO:0000313" key="1">
    <source>
        <dbReference type="EMBL" id="KEI16393.1"/>
    </source>
</evidence>
<dbReference type="Proteomes" id="UP000027770">
    <property type="component" value="Unassembled WGS sequence"/>
</dbReference>
<name>A0AA40IU46_CLONO</name>
<dbReference type="AlphaFoldDB" id="A0AA40IU46"/>
<evidence type="ECO:0000313" key="2">
    <source>
        <dbReference type="Proteomes" id="UP000027770"/>
    </source>
</evidence>
<organism evidence="1 2">
    <name type="scientific">Clostridium novyi B str. ATCC 27606</name>
    <dbReference type="NCBI Taxonomy" id="1443123"/>
    <lineage>
        <taxon>Bacteria</taxon>
        <taxon>Bacillati</taxon>
        <taxon>Bacillota</taxon>
        <taxon>Clostridia</taxon>
        <taxon>Eubacteriales</taxon>
        <taxon>Clostridiaceae</taxon>
        <taxon>Clostridium</taxon>
    </lineage>
</organism>
<evidence type="ECO:0008006" key="3">
    <source>
        <dbReference type="Google" id="ProtNLM"/>
    </source>
</evidence>
<keyword evidence="2" id="KW-1185">Reference proteome</keyword>
<comment type="caution">
    <text evidence="1">The sequence shown here is derived from an EMBL/GenBank/DDBJ whole genome shotgun (WGS) entry which is preliminary data.</text>
</comment>
<dbReference type="EMBL" id="JENW01000062">
    <property type="protein sequence ID" value="KEI16393.1"/>
    <property type="molecule type" value="Genomic_DNA"/>
</dbReference>
<protein>
    <recommendedName>
        <fullName evidence="3">DUF3800 domain-containing protein</fullName>
    </recommendedName>
</protein>
<dbReference type="RefSeq" id="WP_039219104.1">
    <property type="nucleotide sequence ID" value="NZ_JENW01000062.1"/>
</dbReference>
<proteinExistence type="predicted"/>